<dbReference type="EMBL" id="CP042425">
    <property type="protein sequence ID" value="QEL17038.1"/>
    <property type="molecule type" value="Genomic_DNA"/>
</dbReference>
<dbReference type="GO" id="GO:0045259">
    <property type="term" value="C:proton-transporting ATP synthase complex"/>
    <property type="evidence" value="ECO:0007669"/>
    <property type="project" value="UniProtKB-KW"/>
</dbReference>
<dbReference type="InterPro" id="IPR005722">
    <property type="entry name" value="ATP_synth_F1_bsu"/>
</dbReference>
<evidence type="ECO:0000256" key="2">
    <source>
        <dbReference type="ARBA" id="ARBA00008936"/>
    </source>
</evidence>
<proteinExistence type="inferred from homology"/>
<evidence type="ECO:0000256" key="4">
    <source>
        <dbReference type="ARBA" id="ARBA00022741"/>
    </source>
</evidence>
<keyword evidence="8 12" id="KW-0406">Ion transport</keyword>
<keyword evidence="12" id="KW-1003">Cell membrane</keyword>
<evidence type="ECO:0000259" key="14">
    <source>
        <dbReference type="Pfam" id="PF02874"/>
    </source>
</evidence>
<dbReference type="InterPro" id="IPR055190">
    <property type="entry name" value="ATP-synt_VA_C"/>
</dbReference>
<dbReference type="GO" id="GO:0005886">
    <property type="term" value="C:plasma membrane"/>
    <property type="evidence" value="ECO:0007669"/>
    <property type="project" value="UniProtKB-SubCell"/>
</dbReference>
<keyword evidence="17" id="KW-1185">Reference proteome</keyword>
<name>A0A5C1AJF8_9BACT</name>
<evidence type="ECO:0000256" key="11">
    <source>
        <dbReference type="ARBA" id="ARBA00023310"/>
    </source>
</evidence>
<sequence length="487" mass="52640">MVATATKTGKIVQIIGSTFDVEFEDGHLPEIYNALKIEDSAKGGVPISLTGEVQQHLGGSRVRCVALGSTDGLVRGMSAVDSGAPVSVPVGYGTLGRVFNLLGQPIDGRGTVKHEETRPIHREPPKFNELSPKSEVLETGIKVIDLLTPLARGGKAGLFGGAGLGKTVILQELISRIAKVYKGYSVFAGVGERTREGNDLWLEMQETMTGVGADAKQVLESTAMVFGQMNEPPGARLRVALSALTMAEWFRDATGAETLMFVDNIFRFSQAGSEVSALLGRMPSAVGYQPTLATEMGELQERITSTAKGAITSVQAVYVPADDPTDPAPANTFQHLDAFIYLERSISEKGIYPAIDPLNSNSRLLDPAIVGEEHFQVADRVKRILQRYRELQDIIAILGVDELSEEDKQVVARARRIERFLSQPFIVAEAFTGKPGNVTPLKESIRSFKEIADGKWDHLPESAFMYVGTIEEAAAQAEEQLKKAGGK</sequence>
<gene>
    <name evidence="12 16" type="primary">atpD</name>
    <name evidence="16" type="ORF">PX52LOC_04014</name>
</gene>
<dbReference type="AlphaFoldDB" id="A0A5C1AJF8"/>
<feature type="binding site" evidence="12">
    <location>
        <begin position="160"/>
        <end position="167"/>
    </location>
    <ligand>
        <name>ATP</name>
        <dbReference type="ChEBI" id="CHEBI:30616"/>
    </ligand>
</feature>
<dbReference type="Gene3D" id="3.40.50.300">
    <property type="entry name" value="P-loop containing nucleotide triphosphate hydrolases"/>
    <property type="match status" value="1"/>
</dbReference>
<feature type="domain" description="ATP synthase A/B type C-terminal" evidence="15">
    <location>
        <begin position="369"/>
        <end position="458"/>
    </location>
</feature>
<dbReference type="InterPro" id="IPR024034">
    <property type="entry name" value="ATPase_F1/V1_b/a_C"/>
</dbReference>
<dbReference type="GO" id="GO:0046933">
    <property type="term" value="F:proton-transporting ATP synthase activity, rotational mechanism"/>
    <property type="evidence" value="ECO:0007669"/>
    <property type="project" value="UniProtKB-UniRule"/>
</dbReference>
<dbReference type="PANTHER" id="PTHR15184">
    <property type="entry name" value="ATP SYNTHASE"/>
    <property type="match status" value="1"/>
</dbReference>
<feature type="domain" description="ATPase F1/V1/A1 complex alpha/beta subunit nucleotide-binding" evidence="13">
    <location>
        <begin position="140"/>
        <end position="362"/>
    </location>
</feature>
<keyword evidence="11 12" id="KW-0066">ATP synthesis</keyword>
<dbReference type="CDD" id="cd18110">
    <property type="entry name" value="ATP-synt_F1_beta_C"/>
    <property type="match status" value="1"/>
</dbReference>
<dbReference type="Pfam" id="PF22919">
    <property type="entry name" value="ATP-synt_VA_C"/>
    <property type="match status" value="1"/>
</dbReference>
<dbReference type="InterPro" id="IPR050053">
    <property type="entry name" value="ATPase_alpha/beta_chains"/>
</dbReference>
<evidence type="ECO:0000256" key="1">
    <source>
        <dbReference type="ARBA" id="ARBA00004370"/>
    </source>
</evidence>
<dbReference type="InterPro" id="IPR027417">
    <property type="entry name" value="P-loop_NTPase"/>
</dbReference>
<accession>A0A5C1AJF8</accession>
<feature type="domain" description="ATPase F1/V1/A1 complex alpha/beta subunit N-terminal" evidence="14">
    <location>
        <begin position="11"/>
        <end position="83"/>
    </location>
</feature>
<dbReference type="PANTHER" id="PTHR15184:SF71">
    <property type="entry name" value="ATP SYNTHASE SUBUNIT BETA, MITOCHONDRIAL"/>
    <property type="match status" value="1"/>
</dbReference>
<dbReference type="FunFam" id="1.10.1140.10:FF:000001">
    <property type="entry name" value="ATP synthase subunit beta"/>
    <property type="match status" value="1"/>
</dbReference>
<dbReference type="SUPFAM" id="SSF47917">
    <property type="entry name" value="C-terminal domain of alpha and beta subunits of F1 ATP synthase"/>
    <property type="match status" value="1"/>
</dbReference>
<organism evidence="16 17">
    <name type="scientific">Limnoglobus roseus</name>
    <dbReference type="NCBI Taxonomy" id="2598579"/>
    <lineage>
        <taxon>Bacteria</taxon>
        <taxon>Pseudomonadati</taxon>
        <taxon>Planctomycetota</taxon>
        <taxon>Planctomycetia</taxon>
        <taxon>Gemmatales</taxon>
        <taxon>Gemmataceae</taxon>
        <taxon>Limnoglobus</taxon>
    </lineage>
</organism>
<evidence type="ECO:0000259" key="13">
    <source>
        <dbReference type="Pfam" id="PF00006"/>
    </source>
</evidence>
<dbReference type="Pfam" id="PF00006">
    <property type="entry name" value="ATP-synt_ab"/>
    <property type="match status" value="1"/>
</dbReference>
<evidence type="ECO:0000313" key="17">
    <source>
        <dbReference type="Proteomes" id="UP000324974"/>
    </source>
</evidence>
<dbReference type="NCBIfam" id="TIGR01039">
    <property type="entry name" value="atpD"/>
    <property type="match status" value="1"/>
</dbReference>
<dbReference type="GO" id="GO:0005524">
    <property type="term" value="F:ATP binding"/>
    <property type="evidence" value="ECO:0007669"/>
    <property type="project" value="UniProtKB-UniRule"/>
</dbReference>
<evidence type="ECO:0000256" key="5">
    <source>
        <dbReference type="ARBA" id="ARBA00022781"/>
    </source>
</evidence>
<dbReference type="InterPro" id="IPR020003">
    <property type="entry name" value="ATPase_a/bsu_AS"/>
</dbReference>
<evidence type="ECO:0000313" key="16">
    <source>
        <dbReference type="EMBL" id="QEL17038.1"/>
    </source>
</evidence>
<comment type="catalytic activity">
    <reaction evidence="12">
        <text>ATP + H2O + 4 H(+)(in) = ADP + phosphate + 5 H(+)(out)</text>
        <dbReference type="Rhea" id="RHEA:57720"/>
        <dbReference type="ChEBI" id="CHEBI:15377"/>
        <dbReference type="ChEBI" id="CHEBI:15378"/>
        <dbReference type="ChEBI" id="CHEBI:30616"/>
        <dbReference type="ChEBI" id="CHEBI:43474"/>
        <dbReference type="ChEBI" id="CHEBI:456216"/>
        <dbReference type="EC" id="7.1.2.2"/>
    </reaction>
</comment>
<dbReference type="Gene3D" id="2.40.10.170">
    <property type="match status" value="1"/>
</dbReference>
<keyword evidence="4 12" id="KW-0547">Nucleotide-binding</keyword>
<protein>
    <recommendedName>
        <fullName evidence="12">ATP synthase subunit beta</fullName>
        <ecNumber evidence="12">7.1.2.2</ecNumber>
    </recommendedName>
    <alternativeName>
        <fullName evidence="12">ATP synthase F1 sector subunit beta</fullName>
    </alternativeName>
    <alternativeName>
        <fullName evidence="12">F-ATPase subunit beta</fullName>
    </alternativeName>
</protein>
<dbReference type="CDD" id="cd18115">
    <property type="entry name" value="ATP-synt_F1_beta_N"/>
    <property type="match status" value="1"/>
</dbReference>
<keyword evidence="9 12" id="KW-0472">Membrane</keyword>
<reference evidence="17" key="1">
    <citation type="submission" date="2019-08" db="EMBL/GenBank/DDBJ databases">
        <title>Limnoglobus roseus gen. nov., sp. nov., a novel freshwater planctomycete with a giant genome from the family Gemmataceae.</title>
        <authorList>
            <person name="Kulichevskaya I.S."/>
            <person name="Naumoff D.G."/>
            <person name="Miroshnikov K."/>
            <person name="Ivanova A."/>
            <person name="Philippov D.A."/>
            <person name="Hakobyan A."/>
            <person name="Rijpstra I.C."/>
            <person name="Sinninghe Damste J.S."/>
            <person name="Liesack W."/>
            <person name="Dedysh S.N."/>
        </authorList>
    </citation>
    <scope>NUCLEOTIDE SEQUENCE [LARGE SCALE GENOMIC DNA]</scope>
    <source>
        <strain evidence="17">PX52</strain>
    </source>
</reference>
<evidence type="ECO:0000256" key="10">
    <source>
        <dbReference type="ARBA" id="ARBA00023196"/>
    </source>
</evidence>
<dbReference type="InterPro" id="IPR000194">
    <property type="entry name" value="ATPase_F1/V1/A1_a/bsu_nucl-bd"/>
</dbReference>
<dbReference type="Pfam" id="PF02874">
    <property type="entry name" value="ATP-synt_ab_N"/>
    <property type="match status" value="1"/>
</dbReference>
<dbReference type="PROSITE" id="PS00152">
    <property type="entry name" value="ATPASE_ALPHA_BETA"/>
    <property type="match status" value="1"/>
</dbReference>
<dbReference type="HAMAP" id="MF_01347">
    <property type="entry name" value="ATP_synth_beta_bact"/>
    <property type="match status" value="1"/>
</dbReference>
<evidence type="ECO:0000259" key="15">
    <source>
        <dbReference type="Pfam" id="PF22919"/>
    </source>
</evidence>
<dbReference type="Proteomes" id="UP000324974">
    <property type="component" value="Chromosome"/>
</dbReference>
<evidence type="ECO:0000256" key="8">
    <source>
        <dbReference type="ARBA" id="ARBA00023065"/>
    </source>
</evidence>
<dbReference type="InterPro" id="IPR004100">
    <property type="entry name" value="ATPase_F1/V1/A1_a/bsu_N"/>
</dbReference>
<evidence type="ECO:0000256" key="3">
    <source>
        <dbReference type="ARBA" id="ARBA00022448"/>
    </source>
</evidence>
<dbReference type="KEGG" id="lrs:PX52LOC_04014"/>
<evidence type="ECO:0000256" key="12">
    <source>
        <dbReference type="HAMAP-Rule" id="MF_01347"/>
    </source>
</evidence>
<dbReference type="EC" id="7.1.2.2" evidence="12"/>
<dbReference type="RefSeq" id="WP_149111696.1">
    <property type="nucleotide sequence ID" value="NZ_CP042425.1"/>
</dbReference>
<comment type="function">
    <text evidence="12">Produces ATP from ADP in the presence of a proton gradient across the membrane. The catalytic sites are hosted primarily by the beta subunits.</text>
</comment>
<dbReference type="InterPro" id="IPR036121">
    <property type="entry name" value="ATPase_F1/V1/A1_a/bsu_N_sf"/>
</dbReference>
<keyword evidence="10 12" id="KW-0139">CF(1)</keyword>
<evidence type="ECO:0000256" key="9">
    <source>
        <dbReference type="ARBA" id="ARBA00023136"/>
    </source>
</evidence>
<comment type="subcellular location">
    <subcellularLocation>
        <location evidence="12">Cell membrane</location>
        <topology evidence="12">Peripheral membrane protein</topology>
    </subcellularLocation>
    <subcellularLocation>
        <location evidence="1">Membrane</location>
    </subcellularLocation>
</comment>
<dbReference type="Gene3D" id="1.10.1140.10">
    <property type="entry name" value="Bovine Mitochondrial F1-atpase, Atp Synthase Beta Chain, Chain D, domain 3"/>
    <property type="match status" value="1"/>
</dbReference>
<keyword evidence="7 12" id="KW-1278">Translocase</keyword>
<dbReference type="SUPFAM" id="SSF52540">
    <property type="entry name" value="P-loop containing nucleoside triphosphate hydrolases"/>
    <property type="match status" value="1"/>
</dbReference>
<keyword evidence="5 12" id="KW-0375">Hydrogen ion transport</keyword>
<comment type="similarity">
    <text evidence="2 12">Belongs to the ATPase alpha/beta chains family.</text>
</comment>
<dbReference type="SUPFAM" id="SSF50615">
    <property type="entry name" value="N-terminal domain of alpha and beta subunits of F1 ATP synthase"/>
    <property type="match status" value="1"/>
</dbReference>
<dbReference type="CDD" id="cd01133">
    <property type="entry name" value="F1-ATPase_beta_CD"/>
    <property type="match status" value="1"/>
</dbReference>
<keyword evidence="3 12" id="KW-0813">Transport</keyword>
<evidence type="ECO:0000256" key="6">
    <source>
        <dbReference type="ARBA" id="ARBA00022840"/>
    </source>
</evidence>
<dbReference type="FunFam" id="3.40.50.300:FF:001630">
    <property type="entry name" value="ATP synthase subunit beta"/>
    <property type="match status" value="1"/>
</dbReference>
<evidence type="ECO:0000256" key="7">
    <source>
        <dbReference type="ARBA" id="ARBA00022967"/>
    </source>
</evidence>
<keyword evidence="6 12" id="KW-0067">ATP-binding</keyword>
<dbReference type="OrthoDB" id="9801639at2"/>